<dbReference type="OrthoDB" id="2434664at2759"/>
<evidence type="ECO:0000256" key="2">
    <source>
        <dbReference type="SAM" id="Phobius"/>
    </source>
</evidence>
<keyword evidence="2" id="KW-0472">Membrane</keyword>
<keyword evidence="4" id="KW-1185">Reference proteome</keyword>
<proteinExistence type="predicted"/>
<name>A0A9P6UYU7_9FUNG</name>
<organism evidence="3 4">
    <name type="scientific">Dissophora globulifera</name>
    <dbReference type="NCBI Taxonomy" id="979702"/>
    <lineage>
        <taxon>Eukaryota</taxon>
        <taxon>Fungi</taxon>
        <taxon>Fungi incertae sedis</taxon>
        <taxon>Mucoromycota</taxon>
        <taxon>Mortierellomycotina</taxon>
        <taxon>Mortierellomycetes</taxon>
        <taxon>Mortierellales</taxon>
        <taxon>Mortierellaceae</taxon>
        <taxon>Dissophora</taxon>
    </lineage>
</organism>
<sequence>MDTVAFSKGESVDATIILLAAEVGIVTFVYVVQGTLQSEFRQILWLAWTGSSRTGCSLSDGAKILNIIADSRGGSRSIPGKNVRYESNVDIPGYGAVFSTKIKLDLVTALKHIRSVGEKTAIKVFNDVQSSEAAKNFVYPQHRQDQSKVSVLWGGGNCDLFSRRVSRGITGYTLDRIRSSFSLVNIDEMKWMFVAGGIAARNKGLYPANLICGLTKAAIGPAGATAVTGGGPVTNTAGATLATYIPNNNMIDEVETTSKWRPRPAKSSRSQYAKESATQFSGLGIPYCSAVVEIGLLLQDIPNNVVIKALQARVEQQPTQKMWKIQGLIDSMDLQEAMYICQYMTLCAKLNWCSEKNYERQDLLMGMMYVAFKGWNMTIHGDEQDVITILLAELEGLDLGVPEEDRKTFDILLCLGAYLGIEKEDRRRVISEMVDKFSPDSTIKDIFSEDPPKQTKKGLRKRSQSWRIQMSNSK</sequence>
<accession>A0A9P6UYU7</accession>
<gene>
    <name evidence="3" type="ORF">BGZ99_009851</name>
</gene>
<protein>
    <submittedName>
        <fullName evidence="3">Uncharacterized protein</fullName>
    </submittedName>
</protein>
<feature type="compositionally biased region" description="Basic residues" evidence="1">
    <location>
        <begin position="454"/>
        <end position="464"/>
    </location>
</feature>
<evidence type="ECO:0000256" key="1">
    <source>
        <dbReference type="SAM" id="MobiDB-lite"/>
    </source>
</evidence>
<dbReference type="Proteomes" id="UP000738325">
    <property type="component" value="Unassembled WGS sequence"/>
</dbReference>
<comment type="caution">
    <text evidence="3">The sequence shown here is derived from an EMBL/GenBank/DDBJ whole genome shotgun (WGS) entry which is preliminary data.</text>
</comment>
<feature type="region of interest" description="Disordered" evidence="1">
    <location>
        <begin position="444"/>
        <end position="474"/>
    </location>
</feature>
<keyword evidence="2" id="KW-1133">Transmembrane helix</keyword>
<feature type="transmembrane region" description="Helical" evidence="2">
    <location>
        <begin position="12"/>
        <end position="32"/>
    </location>
</feature>
<evidence type="ECO:0000313" key="4">
    <source>
        <dbReference type="Proteomes" id="UP000738325"/>
    </source>
</evidence>
<dbReference type="AlphaFoldDB" id="A0A9P6UYU7"/>
<feature type="compositionally biased region" description="Polar residues" evidence="1">
    <location>
        <begin position="465"/>
        <end position="474"/>
    </location>
</feature>
<evidence type="ECO:0000313" key="3">
    <source>
        <dbReference type="EMBL" id="KAG0326225.1"/>
    </source>
</evidence>
<dbReference type="EMBL" id="JAAAIP010000087">
    <property type="protein sequence ID" value="KAG0326225.1"/>
    <property type="molecule type" value="Genomic_DNA"/>
</dbReference>
<reference evidence="3" key="1">
    <citation type="journal article" date="2020" name="Fungal Divers.">
        <title>Resolving the Mortierellaceae phylogeny through synthesis of multi-gene phylogenetics and phylogenomics.</title>
        <authorList>
            <person name="Vandepol N."/>
            <person name="Liber J."/>
            <person name="Desiro A."/>
            <person name="Na H."/>
            <person name="Kennedy M."/>
            <person name="Barry K."/>
            <person name="Grigoriev I.V."/>
            <person name="Miller A.N."/>
            <person name="O'Donnell K."/>
            <person name="Stajich J.E."/>
            <person name="Bonito G."/>
        </authorList>
    </citation>
    <scope>NUCLEOTIDE SEQUENCE</scope>
    <source>
        <strain evidence="3">REB-010B</strain>
    </source>
</reference>
<feature type="compositionally biased region" description="Basic and acidic residues" evidence="1">
    <location>
        <begin position="444"/>
        <end position="453"/>
    </location>
</feature>
<keyword evidence="2" id="KW-0812">Transmembrane</keyword>